<dbReference type="EMBL" id="CZKA01000043">
    <property type="protein sequence ID" value="CUR58069.1"/>
    <property type="molecule type" value="Genomic_DNA"/>
</dbReference>
<proteinExistence type="predicted"/>
<gene>
    <name evidence="1" type="ORF">NOCA2480086</name>
</gene>
<evidence type="ECO:0000313" key="1">
    <source>
        <dbReference type="EMBL" id="CUR58069.1"/>
    </source>
</evidence>
<name>A0A2P2C7V0_9ZZZZ</name>
<sequence>MSEIEVWDSSRPRPGRRFEPTHELVLHDLAAELSSNLRGASRGLVRVRELAGPIGIPDLTALIGDPAPLEARLALEVPPLLNEIDAAIIATTYAHSPRSAAAVARALGWPEETILRRIPGLVRGGALVRSGERTYKRPEALRPVGQVVAIEAKVKDWRGALAQARAYGVWADNYVIVMGALAPSTVAKLRDEVTDDSGGLVVDGAWVVRPRRREVARAKRMWASEHFVAGLIGTDHQPSAAP</sequence>
<accession>A0A2P2C7V0</accession>
<organism evidence="1">
    <name type="scientific">metagenome</name>
    <dbReference type="NCBI Taxonomy" id="256318"/>
    <lineage>
        <taxon>unclassified sequences</taxon>
        <taxon>metagenomes</taxon>
    </lineage>
</organism>
<reference evidence="1" key="1">
    <citation type="submission" date="2015-08" db="EMBL/GenBank/DDBJ databases">
        <authorList>
            <person name="Babu N.S."/>
            <person name="Beckwith C.J."/>
            <person name="Beseler K.G."/>
            <person name="Brison A."/>
            <person name="Carone J.V."/>
            <person name="Caskin T.P."/>
            <person name="Diamond M."/>
            <person name="Durham M.E."/>
            <person name="Foxe J.M."/>
            <person name="Go M."/>
            <person name="Henderson B.A."/>
            <person name="Jones I.B."/>
            <person name="McGettigan J.A."/>
            <person name="Micheletti S.J."/>
            <person name="Nasrallah M.E."/>
            <person name="Ortiz D."/>
            <person name="Piller C.R."/>
            <person name="Privatt S.R."/>
            <person name="Schneider S.L."/>
            <person name="Sharp S."/>
            <person name="Smith T.C."/>
            <person name="Stanton J.D."/>
            <person name="Ullery H.E."/>
            <person name="Wilson R.J."/>
            <person name="Serrano M.G."/>
            <person name="Buck G."/>
            <person name="Lee V."/>
            <person name="Wang Y."/>
            <person name="Carvalho R."/>
            <person name="Voegtly L."/>
            <person name="Shi R."/>
            <person name="Duckworth R."/>
            <person name="Johnson A."/>
            <person name="Loviza R."/>
            <person name="Walstead R."/>
            <person name="Shah Z."/>
            <person name="Kiflezghi M."/>
            <person name="Wade K."/>
            <person name="Ball S.L."/>
            <person name="Bradley K.W."/>
            <person name="Asai D.J."/>
            <person name="Bowman C.A."/>
            <person name="Russell D.A."/>
            <person name="Pope W.H."/>
            <person name="Jacobs-Sera D."/>
            <person name="Hendrix R.W."/>
            <person name="Hatfull G.F."/>
        </authorList>
    </citation>
    <scope>NUCLEOTIDE SEQUENCE</scope>
</reference>
<dbReference type="AlphaFoldDB" id="A0A2P2C7V0"/>
<protein>
    <submittedName>
        <fullName evidence="1">Uncharacterized protein</fullName>
    </submittedName>
</protein>